<keyword evidence="12" id="KW-1185">Reference proteome</keyword>
<dbReference type="InterPro" id="IPR010920">
    <property type="entry name" value="LSM_dom_sf"/>
</dbReference>
<comment type="similarity">
    <text evidence="2">Belongs to the MscS (TC 1.A.23) family.</text>
</comment>
<dbReference type="InterPro" id="IPR011014">
    <property type="entry name" value="MscS_channel_TM-2"/>
</dbReference>
<feature type="transmembrane region" description="Helical" evidence="7">
    <location>
        <begin position="211"/>
        <end position="230"/>
    </location>
</feature>
<feature type="domain" description="Mechanosensitive ion channel MscS" evidence="8">
    <location>
        <begin position="385"/>
        <end position="452"/>
    </location>
</feature>
<keyword evidence="6 7" id="KW-0472">Membrane</keyword>
<evidence type="ECO:0000256" key="5">
    <source>
        <dbReference type="ARBA" id="ARBA00022989"/>
    </source>
</evidence>
<dbReference type="EMBL" id="CP022347">
    <property type="protein sequence ID" value="ASQ31071.1"/>
    <property type="molecule type" value="Genomic_DNA"/>
</dbReference>
<dbReference type="InterPro" id="IPR006685">
    <property type="entry name" value="MscS_channel_2nd"/>
</dbReference>
<evidence type="ECO:0000256" key="1">
    <source>
        <dbReference type="ARBA" id="ARBA00004651"/>
    </source>
</evidence>
<evidence type="ECO:0000256" key="7">
    <source>
        <dbReference type="SAM" id="Phobius"/>
    </source>
</evidence>
<dbReference type="SUPFAM" id="SSF82689">
    <property type="entry name" value="Mechanosensitive channel protein MscS (YggB), C-terminal domain"/>
    <property type="match status" value="1"/>
</dbReference>
<name>A0A222MZ41_9BACT</name>
<dbReference type="Pfam" id="PF00924">
    <property type="entry name" value="MS_channel_2nd"/>
    <property type="match status" value="1"/>
</dbReference>
<protein>
    <submittedName>
        <fullName evidence="11">Mechanosensitive ion channel family protein</fullName>
    </submittedName>
</protein>
<dbReference type="Pfam" id="PF21082">
    <property type="entry name" value="MS_channel_3rd"/>
    <property type="match status" value="1"/>
</dbReference>
<dbReference type="InterPro" id="IPR049142">
    <property type="entry name" value="MS_channel_1st"/>
</dbReference>
<dbReference type="SUPFAM" id="SSF82861">
    <property type="entry name" value="Mechanosensitive channel protein MscS (YggB), transmembrane region"/>
    <property type="match status" value="1"/>
</dbReference>
<gene>
    <name evidence="11" type="ORF">CAV_1461</name>
</gene>
<dbReference type="Gene3D" id="3.30.70.100">
    <property type="match status" value="1"/>
</dbReference>
<keyword evidence="4 7" id="KW-0812">Transmembrane</keyword>
<evidence type="ECO:0000313" key="11">
    <source>
        <dbReference type="EMBL" id="ASQ31071.1"/>
    </source>
</evidence>
<evidence type="ECO:0000313" key="12">
    <source>
        <dbReference type="Proteomes" id="UP000201169"/>
    </source>
</evidence>
<evidence type="ECO:0000259" key="9">
    <source>
        <dbReference type="Pfam" id="PF21082"/>
    </source>
</evidence>
<evidence type="ECO:0000259" key="10">
    <source>
        <dbReference type="Pfam" id="PF21088"/>
    </source>
</evidence>
<feature type="domain" description="Mechanosensitive ion channel transmembrane helices 2/3" evidence="10">
    <location>
        <begin position="343"/>
        <end position="384"/>
    </location>
</feature>
<dbReference type="InterPro" id="IPR023408">
    <property type="entry name" value="MscS_beta-dom_sf"/>
</dbReference>
<accession>A0A222MZ41</accession>
<dbReference type="Gene3D" id="1.10.287.1260">
    <property type="match status" value="1"/>
</dbReference>
<evidence type="ECO:0000256" key="2">
    <source>
        <dbReference type="ARBA" id="ARBA00008017"/>
    </source>
</evidence>
<dbReference type="InterPro" id="IPR049278">
    <property type="entry name" value="MS_channel_C"/>
</dbReference>
<evidence type="ECO:0000256" key="4">
    <source>
        <dbReference type="ARBA" id="ARBA00022692"/>
    </source>
</evidence>
<organism evidence="11 12">
    <name type="scientific">Campylobacter avium LMG 24591</name>
    <dbReference type="NCBI Taxonomy" id="522484"/>
    <lineage>
        <taxon>Bacteria</taxon>
        <taxon>Pseudomonadati</taxon>
        <taxon>Campylobacterota</taxon>
        <taxon>Epsilonproteobacteria</taxon>
        <taxon>Campylobacterales</taxon>
        <taxon>Campylobacteraceae</taxon>
        <taxon>Campylobacter</taxon>
    </lineage>
</organism>
<feature type="transmembrane region" description="Helical" evidence="7">
    <location>
        <begin position="365"/>
        <end position="383"/>
    </location>
</feature>
<dbReference type="GO" id="GO:0008381">
    <property type="term" value="F:mechanosensitive monoatomic ion channel activity"/>
    <property type="evidence" value="ECO:0007669"/>
    <property type="project" value="UniProtKB-ARBA"/>
</dbReference>
<evidence type="ECO:0000256" key="6">
    <source>
        <dbReference type="ARBA" id="ARBA00023136"/>
    </source>
</evidence>
<dbReference type="InterPro" id="IPR011066">
    <property type="entry name" value="MscS_channel_C_sf"/>
</dbReference>
<feature type="transmembrane region" description="Helical" evidence="7">
    <location>
        <begin position="337"/>
        <end position="359"/>
    </location>
</feature>
<feature type="transmembrane region" description="Helical" evidence="7">
    <location>
        <begin position="270"/>
        <end position="290"/>
    </location>
</feature>
<sequence>MKKIFLLFFTFASLLFCKDELLNTVEDFLHYENKLNDLNIKSDGNSSRFANEKKELTELKEKILNNLPRLISSQENNISLVFKAEKDILTQRINEAKDGEKANLHFKMMNAELDLVFYDSLLSLKTLFQGNANSQDIKNLLDENMLKIDTKIDENLNKDMQDKIDVKIKAYDEILNFLKQNAYSLQGNFIFSTLRLDDIINYINSFFTVKYINVGKIVLCIAILLFFDLLKNIIPMLIYKILVEILLSSTAKQAKQDELRDIFVKKNKKAIRLILFAYALSICVSVIYYPTPVDLSLTNAFYILYAILFTYLILGLLDSYGIILLAKLAKKSGKKEVVNLIIKIIYFIIIIISTLFILARLGFNVSAIIASLGIGGLAVALAAKDVIANFFASLLLSFDDSFNQGDWVEIGNIQGTVVETGLRKTTIRTFDNCLVFLPNSTVMSSNISNWSRRKIGRRLKMSLGLTYEAKADQLEHCVKDIREYLLNSPLVAQADDDAVKYGDYRLKYKQNLVSVNDLEGYKNACYVALSAFKDSSIDIELDFFIKNTDKRGFFEARQTIMLDLMRIVEKNNLSFAYPSLSVYLENNKA</sequence>
<feature type="transmembrane region" description="Helical" evidence="7">
    <location>
        <begin position="302"/>
        <end position="325"/>
    </location>
</feature>
<dbReference type="RefSeq" id="WP_094325882.1">
    <property type="nucleotide sequence ID" value="NZ_CP022347.1"/>
</dbReference>
<keyword evidence="5 7" id="KW-1133">Transmembrane helix</keyword>
<dbReference type="GO" id="GO:0005886">
    <property type="term" value="C:plasma membrane"/>
    <property type="evidence" value="ECO:0007669"/>
    <property type="project" value="UniProtKB-SubCell"/>
</dbReference>
<dbReference type="AlphaFoldDB" id="A0A222MZ41"/>
<dbReference type="Proteomes" id="UP000201169">
    <property type="component" value="Chromosome"/>
</dbReference>
<dbReference type="PANTHER" id="PTHR43634:SF2">
    <property type="entry name" value="LOW CONDUCTANCE MECHANOSENSITIVE CHANNEL YNAI"/>
    <property type="match status" value="1"/>
</dbReference>
<dbReference type="OrthoDB" id="9775207at2"/>
<dbReference type="Pfam" id="PF21088">
    <property type="entry name" value="MS_channel_1st"/>
    <property type="match status" value="1"/>
</dbReference>
<dbReference type="KEGG" id="cavi:CAV_1461"/>
<feature type="domain" description="Mechanosensitive ion channel MscS C-terminal" evidence="9">
    <location>
        <begin position="460"/>
        <end position="575"/>
    </location>
</feature>
<comment type="subcellular location">
    <subcellularLocation>
        <location evidence="1">Cell membrane</location>
        <topology evidence="1">Multi-pass membrane protein</topology>
    </subcellularLocation>
</comment>
<evidence type="ECO:0000259" key="8">
    <source>
        <dbReference type="Pfam" id="PF00924"/>
    </source>
</evidence>
<dbReference type="SUPFAM" id="SSF50182">
    <property type="entry name" value="Sm-like ribonucleoproteins"/>
    <property type="match status" value="1"/>
</dbReference>
<proteinExistence type="inferred from homology"/>
<dbReference type="PANTHER" id="PTHR43634">
    <property type="entry name" value="OW CONDUCTANCE MECHANOSENSITIVE CHANNEL"/>
    <property type="match status" value="1"/>
</dbReference>
<dbReference type="Gene3D" id="2.30.30.60">
    <property type="match status" value="1"/>
</dbReference>
<reference evidence="11 12" key="1">
    <citation type="submission" date="2017-07" db="EMBL/GenBank/DDBJ databases">
        <title>Analysis of two Campylobacter avium genomes and identification of a novel hippuricase gene.</title>
        <authorList>
            <person name="Miller W.G."/>
            <person name="Chapman M.H."/>
            <person name="Yee E."/>
            <person name="Revez J."/>
            <person name="Bono J.L."/>
            <person name="Rossi M."/>
        </authorList>
    </citation>
    <scope>NUCLEOTIDE SEQUENCE [LARGE SCALE GENOMIC DNA]</scope>
    <source>
        <strain evidence="11 12">LMG 24591</strain>
    </source>
</reference>
<keyword evidence="3" id="KW-1003">Cell membrane</keyword>
<evidence type="ECO:0000256" key="3">
    <source>
        <dbReference type="ARBA" id="ARBA00022475"/>
    </source>
</evidence>
<dbReference type="InterPro" id="IPR045042">
    <property type="entry name" value="YnaI-like"/>
</dbReference>